<evidence type="ECO:0000256" key="1">
    <source>
        <dbReference type="SAM" id="MobiDB-lite"/>
    </source>
</evidence>
<keyword evidence="3" id="KW-0614">Plasmid</keyword>
<dbReference type="EMBL" id="CP015269">
    <property type="protein sequence ID" value="ASL18317.1"/>
    <property type="molecule type" value="Genomic_DNA"/>
</dbReference>
<reference evidence="3 4" key="1">
    <citation type="journal article" date="2017" name="Lancet Infect. Dis.">
        <title>Global outbreak of severe Mycobacterium chimaera disease after cardiac surgery: a molecular epidemiological study.</title>
        <authorList>
            <person name="van Ingen J."/>
            <person name="Kohl T."/>
            <person name="Kranzer K."/>
            <person name="Hasse B."/>
            <person name="Keller P."/>
            <person name="Szafranska A."/>
            <person name="Hillemann D."/>
            <person name="Chand M."/>
            <person name="Schreiber P."/>
            <person name="Sommerstein R."/>
            <person name="Berger C."/>
            <person name="Genoni M."/>
            <person name="Ruegg C."/>
            <person name="Troillet N."/>
            <person name="Widmer A.F."/>
            <person name="Becker S.L."/>
            <person name="Herrmann M."/>
            <person name="Eckmanns T."/>
            <person name="Haller S."/>
            <person name="Hoeller C."/>
            <person name="Debast S.B."/>
            <person name="Wolfhagen M.J."/>
            <person name="Hopman J."/>
            <person name="Kluytmans J."/>
            <person name="Langelaar M."/>
            <person name="Notermans D.W."/>
            <person name="ten Oever J."/>
            <person name="van den Barselaar P."/>
            <person name="Vonk A.B.A."/>
            <person name="Vos M.C."/>
            <person name="Ahmed N."/>
            <person name="Brown T."/>
            <person name="Crook D."/>
            <person name="Lamagni T."/>
            <person name="Phin N."/>
            <person name="Smith E.G."/>
            <person name="Zambon M."/>
            <person name="Serr A."/>
            <person name="Goetting T."/>
            <person name="Ebner W."/>
            <person name="Thuermer A."/>
            <person name="Utpatel C."/>
            <person name="Sproer C."/>
            <person name="Bunk B."/>
            <person name="Nubel U."/>
            <person name="Bloemberg G."/>
            <person name="Bottger E."/>
            <person name="Niemann S."/>
            <person name="Wagner D."/>
            <person name="Sax H."/>
        </authorList>
    </citation>
    <scope>NUCLEOTIDE SEQUENCE [LARGE SCALE GENOMIC DNA]</scope>
    <source>
        <strain evidence="3 4">ZUERICH-2</strain>
        <plasmid evidence="3 4">unnamed 2</plasmid>
    </source>
</reference>
<proteinExistence type="predicted"/>
<gene>
    <name evidence="3" type="ORF">MYCOZU2_05972</name>
</gene>
<dbReference type="Proteomes" id="UP000198286">
    <property type="component" value="Plasmid unnamed 2"/>
</dbReference>
<dbReference type="InterPro" id="IPR034768">
    <property type="entry name" value="4FE4S_WBL"/>
</dbReference>
<evidence type="ECO:0000313" key="3">
    <source>
        <dbReference type="EMBL" id="ASL18317.1"/>
    </source>
</evidence>
<sequence length="147" mass="16303">MLMQQALFEDLEPMPAGPPCTAPASPLSDSADRAPSIVQPPLFAAPQPVSRPVASHVRPCVFDPEAWHDESRWAWAEAACKSCPFLQSCAQQATDFYRQTPYHLSGVWAGVAVSETDRGGKYQRKIKKLSYIATYGRFPPKRQRRAA</sequence>
<geneLocation type="plasmid" evidence="3 4">
    <name>unnamed 2</name>
</geneLocation>
<dbReference type="AlphaFoldDB" id="A0A7U5RYE7"/>
<feature type="region of interest" description="Disordered" evidence="1">
    <location>
        <begin position="10"/>
        <end position="33"/>
    </location>
</feature>
<accession>A0A7U5RYE7</accession>
<evidence type="ECO:0000313" key="4">
    <source>
        <dbReference type="Proteomes" id="UP000198286"/>
    </source>
</evidence>
<organism evidence="3 4">
    <name type="scientific">Mycobacterium intracellulare subsp. chimaera</name>
    <dbReference type="NCBI Taxonomy" id="222805"/>
    <lineage>
        <taxon>Bacteria</taxon>
        <taxon>Bacillati</taxon>
        <taxon>Actinomycetota</taxon>
        <taxon>Actinomycetes</taxon>
        <taxon>Mycobacteriales</taxon>
        <taxon>Mycobacteriaceae</taxon>
        <taxon>Mycobacterium</taxon>
        <taxon>Mycobacterium avium complex (MAC)</taxon>
    </lineage>
</organism>
<protein>
    <submittedName>
        <fullName evidence="3">Transcription factor WhiB</fullName>
    </submittedName>
</protein>
<evidence type="ECO:0000259" key="2">
    <source>
        <dbReference type="PROSITE" id="PS51674"/>
    </source>
</evidence>
<dbReference type="PROSITE" id="PS51674">
    <property type="entry name" value="4FE4S_WBL"/>
    <property type="match status" value="1"/>
</dbReference>
<name>A0A7U5RYE7_MYCIT</name>
<feature type="domain" description="4Fe-4S Wbl-type" evidence="2">
    <location>
        <begin position="59"/>
        <end position="118"/>
    </location>
</feature>